<gene>
    <name evidence="12" type="primary">LOC132709737</name>
</gene>
<keyword evidence="4 9" id="KW-0732">Signal</keyword>
<dbReference type="InterPro" id="IPR034023">
    <property type="entry name" value="TNFRSF6B_N"/>
</dbReference>
<evidence type="ECO:0000256" key="3">
    <source>
        <dbReference type="ARBA" id="ARBA00022703"/>
    </source>
</evidence>
<dbReference type="Pfam" id="PF00020">
    <property type="entry name" value="TNFR_c6"/>
    <property type="match status" value="3"/>
</dbReference>
<dbReference type="PROSITE" id="PS50050">
    <property type="entry name" value="TNFR_NGFR_2"/>
    <property type="match status" value="1"/>
</dbReference>
<accession>A0ABM3YW52</accession>
<reference evidence="12" key="1">
    <citation type="submission" date="2025-08" db="UniProtKB">
        <authorList>
            <consortium name="RefSeq"/>
        </authorList>
    </citation>
    <scope>IDENTIFICATION</scope>
    <source>
        <tissue evidence="12">Blood</tissue>
    </source>
</reference>
<dbReference type="PANTHER" id="PTHR23097:SF116">
    <property type="entry name" value="TUMOR NECROSIS FACTOR RECEPTOR SUPERFAMILY MEMBER 6B"/>
    <property type="match status" value="1"/>
</dbReference>
<evidence type="ECO:0000256" key="1">
    <source>
        <dbReference type="ARBA" id="ARBA00004613"/>
    </source>
</evidence>
<keyword evidence="6 8" id="KW-1015">Disulfide bond</keyword>
<evidence type="ECO:0000313" key="12">
    <source>
        <dbReference type="RefSeq" id="XP_060540348.1"/>
    </source>
</evidence>
<feature type="domain" description="TNFR-Cys" evidence="10">
    <location>
        <begin position="62"/>
        <end position="103"/>
    </location>
</feature>
<feature type="chain" id="PRO_5045664800" evidence="9">
    <location>
        <begin position="22"/>
        <end position="315"/>
    </location>
</feature>
<feature type="repeat" description="TNFR-Cys" evidence="8">
    <location>
        <begin position="62"/>
        <end position="103"/>
    </location>
</feature>
<sequence>MQNLCQWAIWRVLLWSTLTHASRPTFEWKDPHTQEKLLCEKCPPGKSMAKPCTLDKRTECKPCATEHYTQYWNYLDRCLYCSVRCSTLEVEVVPCNRTHNRVCECKPGYHAESLFCIKHSKCPPGSGVVEPGNPREDTQCSVCPEGSFSSNHSSKDPCQTHQNCSAQGLRVNVPGTLFHDAYCTSCRADKGSEEGSGTGDCLEAALDFVPFQLKSPRRLRRLYRKLTQTAPGTEKKKPIEELQVDLHSYLLQLKNLHGKEEAWDKVQVALTKLKLERILQNVLRRFTNCNKRKFPLCEEFAQLQTTLNFWESESI</sequence>
<evidence type="ECO:0000256" key="2">
    <source>
        <dbReference type="ARBA" id="ARBA00022525"/>
    </source>
</evidence>
<name>A0ABM3YW52_PANGU</name>
<feature type="disulfide bond" evidence="8">
    <location>
        <begin position="63"/>
        <end position="78"/>
    </location>
</feature>
<evidence type="ECO:0000259" key="10">
    <source>
        <dbReference type="PROSITE" id="PS50050"/>
    </source>
</evidence>
<dbReference type="Gene3D" id="2.10.50.10">
    <property type="entry name" value="Tumor Necrosis Factor Receptor, subunit A, domain 2"/>
    <property type="match status" value="2"/>
</dbReference>
<keyword evidence="7" id="KW-0325">Glycoprotein</keyword>
<evidence type="ECO:0000256" key="7">
    <source>
        <dbReference type="ARBA" id="ARBA00023180"/>
    </source>
</evidence>
<dbReference type="CDD" id="cd10575">
    <property type="entry name" value="TNFRSF6B"/>
    <property type="match status" value="1"/>
</dbReference>
<organism evidence="11 12">
    <name type="scientific">Pantherophis guttatus</name>
    <name type="common">Corn snake</name>
    <name type="synonym">Elaphe guttata</name>
    <dbReference type="NCBI Taxonomy" id="94885"/>
    <lineage>
        <taxon>Eukaryota</taxon>
        <taxon>Metazoa</taxon>
        <taxon>Chordata</taxon>
        <taxon>Craniata</taxon>
        <taxon>Vertebrata</taxon>
        <taxon>Euteleostomi</taxon>
        <taxon>Lepidosauria</taxon>
        <taxon>Squamata</taxon>
        <taxon>Bifurcata</taxon>
        <taxon>Unidentata</taxon>
        <taxon>Episquamata</taxon>
        <taxon>Toxicofera</taxon>
        <taxon>Serpentes</taxon>
        <taxon>Colubroidea</taxon>
        <taxon>Colubridae</taxon>
        <taxon>Colubrinae</taxon>
        <taxon>Pantherophis</taxon>
    </lineage>
</organism>
<dbReference type="InterPro" id="IPR001368">
    <property type="entry name" value="TNFR/NGFR_Cys_rich_reg"/>
</dbReference>
<protein>
    <submittedName>
        <fullName evidence="12">Tumor necrosis factor receptor superfamily member 6B-like isoform X1</fullName>
    </submittedName>
</protein>
<evidence type="ECO:0000256" key="9">
    <source>
        <dbReference type="SAM" id="SignalP"/>
    </source>
</evidence>
<dbReference type="SUPFAM" id="SSF57586">
    <property type="entry name" value="TNF receptor-like"/>
    <property type="match status" value="2"/>
</dbReference>
<dbReference type="GeneID" id="132709737"/>
<keyword evidence="3" id="KW-0053">Apoptosis</keyword>
<comment type="subcellular location">
    <subcellularLocation>
        <location evidence="1">Secreted</location>
    </subcellularLocation>
</comment>
<feature type="disulfide bond" evidence="8">
    <location>
        <begin position="85"/>
        <end position="103"/>
    </location>
</feature>
<evidence type="ECO:0000256" key="4">
    <source>
        <dbReference type="ARBA" id="ARBA00022729"/>
    </source>
</evidence>
<keyword evidence="2" id="KW-0964">Secreted</keyword>
<dbReference type="PANTHER" id="PTHR23097">
    <property type="entry name" value="TUMOR NECROSIS FACTOR RECEPTOR SUPERFAMILY MEMBER"/>
    <property type="match status" value="1"/>
</dbReference>
<dbReference type="SMART" id="SM00208">
    <property type="entry name" value="TNFR"/>
    <property type="match status" value="4"/>
</dbReference>
<dbReference type="Proteomes" id="UP001652622">
    <property type="component" value="Unplaced"/>
</dbReference>
<dbReference type="InterPro" id="IPR052459">
    <property type="entry name" value="TNFRSF_decoy_receptor"/>
</dbReference>
<keyword evidence="11" id="KW-1185">Reference proteome</keyword>
<evidence type="ECO:0000313" key="11">
    <source>
        <dbReference type="Proteomes" id="UP001652622"/>
    </source>
</evidence>
<evidence type="ECO:0000256" key="6">
    <source>
        <dbReference type="ARBA" id="ARBA00023157"/>
    </source>
</evidence>
<comment type="caution">
    <text evidence="8">Lacks conserved residue(s) required for the propagation of feature annotation.</text>
</comment>
<evidence type="ECO:0000256" key="8">
    <source>
        <dbReference type="PROSITE-ProRule" id="PRU00206"/>
    </source>
</evidence>
<evidence type="ECO:0000256" key="5">
    <source>
        <dbReference type="ARBA" id="ARBA00022737"/>
    </source>
</evidence>
<keyword evidence="5" id="KW-0677">Repeat</keyword>
<dbReference type="RefSeq" id="XP_060540348.1">
    <property type="nucleotide sequence ID" value="XM_060684365.1"/>
</dbReference>
<feature type="signal peptide" evidence="9">
    <location>
        <begin position="1"/>
        <end position="21"/>
    </location>
</feature>
<proteinExistence type="predicted"/>